<proteinExistence type="predicted"/>
<protein>
    <submittedName>
        <fullName evidence="1">Uncharacterized protein</fullName>
    </submittedName>
</protein>
<accession>A0A7X4Y9E1</accession>
<reference evidence="1 2" key="1">
    <citation type="submission" date="2020-01" db="EMBL/GenBank/DDBJ databases">
        <title>The draft genome sequence of Corallococcus exiguus DSM 14696.</title>
        <authorList>
            <person name="Zhang X."/>
            <person name="Zhu H."/>
        </authorList>
    </citation>
    <scope>NUCLEOTIDE SEQUENCE [LARGE SCALE GENOMIC DNA]</scope>
    <source>
        <strain evidence="1 2">DSM 14696</strain>
    </source>
</reference>
<gene>
    <name evidence="1" type="ORF">GTZ93_16090</name>
</gene>
<evidence type="ECO:0000313" key="1">
    <source>
        <dbReference type="EMBL" id="NBC41349.1"/>
    </source>
</evidence>
<name>A0A7X4Y9E1_9BACT</name>
<dbReference type="EMBL" id="JAAAPK010000004">
    <property type="protein sequence ID" value="NBC41349.1"/>
    <property type="molecule type" value="Genomic_DNA"/>
</dbReference>
<organism evidence="1 2">
    <name type="scientific">Corallococcus exiguus</name>
    <dbReference type="NCBI Taxonomy" id="83462"/>
    <lineage>
        <taxon>Bacteria</taxon>
        <taxon>Pseudomonadati</taxon>
        <taxon>Myxococcota</taxon>
        <taxon>Myxococcia</taxon>
        <taxon>Myxococcales</taxon>
        <taxon>Cystobacterineae</taxon>
        <taxon>Myxococcaceae</taxon>
        <taxon>Corallococcus</taxon>
    </lineage>
</organism>
<sequence>MVRDFTQSEVQSLCELLGVSDLRDPDAAVVKTPPLIEDVRRVLKLPVLPHSHLLDEQTWMMGGRVTRWLGGEMSTSVDDGDYDLFSGSFPAMERTLNRMLESGYSITRVQYVNPWPGIPVPRMLRRKPSPVPAPPRNASVPDLPGLLLRRMPDGSDMYCMRLTSPERHVIQFMYIPSLFPDAARPDTLIEQTDLSICQFTLDGRYLRAGPHSWSDFVRHRLRVVYMRSGRRTAGRLFKYAARGFWPDARTVQTVYGRWLSEALKRGGNPARFKA</sequence>
<evidence type="ECO:0000313" key="2">
    <source>
        <dbReference type="Proteomes" id="UP000537825"/>
    </source>
</evidence>
<dbReference type="RefSeq" id="WP_139915324.1">
    <property type="nucleotide sequence ID" value="NZ_CBCSLE010000036.1"/>
</dbReference>
<comment type="caution">
    <text evidence="1">The sequence shown here is derived from an EMBL/GenBank/DDBJ whole genome shotgun (WGS) entry which is preliminary data.</text>
</comment>
<dbReference type="Proteomes" id="UP000537825">
    <property type="component" value="Unassembled WGS sequence"/>
</dbReference>
<keyword evidence="2" id="KW-1185">Reference proteome</keyword>
<dbReference type="AlphaFoldDB" id="A0A7X4Y9E1"/>